<keyword evidence="5 10" id="KW-0032">Aminotransferase</keyword>
<protein>
    <recommendedName>
        <fullName evidence="10">Branched-chain-amino-acid aminotransferase</fullName>
        <shortName evidence="10">BCAT</shortName>
        <ecNumber evidence="10">2.6.1.42</ecNumber>
    </recommendedName>
</protein>
<comment type="pathway">
    <text evidence="2 10">Amino-acid biosynthesis; L-valine biosynthesis; L-valine from pyruvate: step 4/4.</text>
</comment>
<dbReference type="InterPro" id="IPR043132">
    <property type="entry name" value="BCAT-like_C"/>
</dbReference>
<comment type="catalytic activity">
    <reaction evidence="7 10">
        <text>L-valine + 2-oxoglutarate = 3-methyl-2-oxobutanoate + L-glutamate</text>
        <dbReference type="Rhea" id="RHEA:24813"/>
        <dbReference type="ChEBI" id="CHEBI:11851"/>
        <dbReference type="ChEBI" id="CHEBI:16810"/>
        <dbReference type="ChEBI" id="CHEBI:29985"/>
        <dbReference type="ChEBI" id="CHEBI:57762"/>
        <dbReference type="EC" id="2.6.1.42"/>
    </reaction>
</comment>
<gene>
    <name evidence="10" type="primary">ilvE</name>
    <name evidence="11" type="ORF">I2I05_12820</name>
</gene>
<evidence type="ECO:0000256" key="10">
    <source>
        <dbReference type="RuleBase" id="RU364094"/>
    </source>
</evidence>
<dbReference type="NCBIfam" id="NF005146">
    <property type="entry name" value="PRK06606.1"/>
    <property type="match status" value="1"/>
</dbReference>
<evidence type="ECO:0000256" key="6">
    <source>
        <dbReference type="ARBA" id="ARBA00022679"/>
    </source>
</evidence>
<sequence>MYFDNNTLVYLDGEFVPAEQATCGAYAQSLHYGYAVFEGLRAYNTPAGTRIFKAREHFERLHYSCQAIGLPLNYSVEELTAISYELLAKNNLSDAYIRPLAFAAAPHMMLTTPAAGNLLLAVWHWGKYLGSQSLRLTISPYERPNPRAVPIEAKVSGHYANSIIASSEAKSRGFDEALLLDMNGFVAEGPGANFFMEKHGELFTAPAGSILRGITRNTIIDLAREAGITVTEMFFTPSALQGATGAFMTGTAAEVIGVASVDDLVFSTPFEQTLGAQLAARYSALVSGREPEAAPQPGTEAVEALVSQ</sequence>
<proteinExistence type="inferred from homology"/>
<dbReference type="SUPFAM" id="SSF56752">
    <property type="entry name" value="D-aminoacid aminotransferase-like PLP-dependent enzymes"/>
    <property type="match status" value="1"/>
</dbReference>
<dbReference type="Proteomes" id="UP000597617">
    <property type="component" value="Unassembled WGS sequence"/>
</dbReference>
<accession>A0ABS0IKJ7</accession>
<dbReference type="EC" id="2.6.1.42" evidence="10"/>
<evidence type="ECO:0000256" key="9">
    <source>
        <dbReference type="ARBA" id="ARBA00049229"/>
    </source>
</evidence>
<evidence type="ECO:0000313" key="12">
    <source>
        <dbReference type="Proteomes" id="UP000597617"/>
    </source>
</evidence>
<dbReference type="InterPro" id="IPR036038">
    <property type="entry name" value="Aminotransferase-like"/>
</dbReference>
<evidence type="ECO:0000256" key="7">
    <source>
        <dbReference type="ARBA" id="ARBA00048212"/>
    </source>
</evidence>
<dbReference type="GO" id="GO:0004084">
    <property type="term" value="F:branched-chain-amino-acid transaminase activity"/>
    <property type="evidence" value="ECO:0007669"/>
    <property type="project" value="UniProtKB-EC"/>
</dbReference>
<dbReference type="Pfam" id="PF01063">
    <property type="entry name" value="Aminotran_4"/>
    <property type="match status" value="1"/>
</dbReference>
<keyword evidence="10" id="KW-0028">Amino-acid biosynthesis</keyword>
<keyword evidence="10" id="KW-0663">Pyridoxal phosphate</keyword>
<name>A0ABS0IKJ7_9BACT</name>
<dbReference type="InterPro" id="IPR005785">
    <property type="entry name" value="B_amino_transI"/>
</dbReference>
<dbReference type="NCBIfam" id="TIGR01122">
    <property type="entry name" value="ilvE_I"/>
    <property type="match status" value="1"/>
</dbReference>
<keyword evidence="10" id="KW-0100">Branched-chain amino acid biosynthesis</keyword>
<comment type="catalytic activity">
    <reaction evidence="9 10">
        <text>L-leucine + 2-oxoglutarate = 4-methyl-2-oxopentanoate + L-glutamate</text>
        <dbReference type="Rhea" id="RHEA:18321"/>
        <dbReference type="ChEBI" id="CHEBI:16810"/>
        <dbReference type="ChEBI" id="CHEBI:17865"/>
        <dbReference type="ChEBI" id="CHEBI:29985"/>
        <dbReference type="ChEBI" id="CHEBI:57427"/>
        <dbReference type="EC" id="2.6.1.42"/>
    </reaction>
</comment>
<evidence type="ECO:0000256" key="8">
    <source>
        <dbReference type="ARBA" id="ARBA00048798"/>
    </source>
</evidence>
<comment type="pathway">
    <text evidence="3 10">Amino-acid biosynthesis; L-leucine biosynthesis; L-leucine from 3-methyl-2-oxobutanoate: step 4/4.</text>
</comment>
<dbReference type="InterPro" id="IPR050571">
    <property type="entry name" value="Class-IV_PLP-Dep_Aminotrnsfr"/>
</dbReference>
<dbReference type="Gene3D" id="3.30.470.10">
    <property type="match status" value="1"/>
</dbReference>
<evidence type="ECO:0000256" key="4">
    <source>
        <dbReference type="ARBA" id="ARBA00009320"/>
    </source>
</evidence>
<comment type="function">
    <text evidence="10">Acts on leucine, isoleucine and valine.</text>
</comment>
<comment type="cofactor">
    <cofactor evidence="10">
        <name>pyridoxal 5'-phosphate</name>
        <dbReference type="ChEBI" id="CHEBI:597326"/>
    </cofactor>
</comment>
<comment type="catalytic activity">
    <reaction evidence="8 10">
        <text>L-isoleucine + 2-oxoglutarate = (S)-3-methyl-2-oxopentanoate + L-glutamate</text>
        <dbReference type="Rhea" id="RHEA:24801"/>
        <dbReference type="ChEBI" id="CHEBI:16810"/>
        <dbReference type="ChEBI" id="CHEBI:29985"/>
        <dbReference type="ChEBI" id="CHEBI:35146"/>
        <dbReference type="ChEBI" id="CHEBI:58045"/>
        <dbReference type="EC" id="2.6.1.42"/>
    </reaction>
</comment>
<reference evidence="11 12" key="1">
    <citation type="submission" date="2020-11" db="EMBL/GenBank/DDBJ databases">
        <authorList>
            <person name="Kim M.K."/>
        </authorList>
    </citation>
    <scope>NUCLEOTIDE SEQUENCE [LARGE SCALE GENOMIC DNA]</scope>
    <source>
        <strain evidence="11 12">BT683</strain>
    </source>
</reference>
<dbReference type="InterPro" id="IPR043131">
    <property type="entry name" value="BCAT-like_N"/>
</dbReference>
<evidence type="ECO:0000313" key="11">
    <source>
        <dbReference type="EMBL" id="MBF9238280.1"/>
    </source>
</evidence>
<comment type="pathway">
    <text evidence="1 10">Amino-acid biosynthesis; L-isoleucine biosynthesis; L-isoleucine from 2-oxobutanoate: step 4/4.</text>
</comment>
<evidence type="ECO:0000256" key="3">
    <source>
        <dbReference type="ARBA" id="ARBA00005072"/>
    </source>
</evidence>
<dbReference type="PANTHER" id="PTHR42743:SF11">
    <property type="entry name" value="AMINODEOXYCHORISMATE LYASE"/>
    <property type="match status" value="1"/>
</dbReference>
<dbReference type="RefSeq" id="WP_196282650.1">
    <property type="nucleotide sequence ID" value="NZ_JADQDQ010000005.1"/>
</dbReference>
<organism evidence="11 12">
    <name type="scientific">Hymenobacter jeongseonensis</name>
    <dbReference type="NCBI Taxonomy" id="2791027"/>
    <lineage>
        <taxon>Bacteria</taxon>
        <taxon>Pseudomonadati</taxon>
        <taxon>Bacteroidota</taxon>
        <taxon>Cytophagia</taxon>
        <taxon>Cytophagales</taxon>
        <taxon>Hymenobacteraceae</taxon>
        <taxon>Hymenobacter</taxon>
    </lineage>
</organism>
<evidence type="ECO:0000256" key="1">
    <source>
        <dbReference type="ARBA" id="ARBA00004824"/>
    </source>
</evidence>
<dbReference type="InterPro" id="IPR001544">
    <property type="entry name" value="Aminotrans_IV"/>
</dbReference>
<keyword evidence="12" id="KW-1185">Reference proteome</keyword>
<dbReference type="PANTHER" id="PTHR42743">
    <property type="entry name" value="AMINO-ACID AMINOTRANSFERASE"/>
    <property type="match status" value="1"/>
</dbReference>
<evidence type="ECO:0000256" key="2">
    <source>
        <dbReference type="ARBA" id="ARBA00004931"/>
    </source>
</evidence>
<keyword evidence="6 10" id="KW-0808">Transferase</keyword>
<dbReference type="Gene3D" id="3.20.10.10">
    <property type="entry name" value="D-amino Acid Aminotransferase, subunit A, domain 2"/>
    <property type="match status" value="1"/>
</dbReference>
<evidence type="ECO:0000256" key="5">
    <source>
        <dbReference type="ARBA" id="ARBA00022576"/>
    </source>
</evidence>
<comment type="caution">
    <text evidence="11">The sequence shown here is derived from an EMBL/GenBank/DDBJ whole genome shotgun (WGS) entry which is preliminary data.</text>
</comment>
<dbReference type="EMBL" id="JADQDQ010000005">
    <property type="protein sequence ID" value="MBF9238280.1"/>
    <property type="molecule type" value="Genomic_DNA"/>
</dbReference>
<comment type="similarity">
    <text evidence="4 10">Belongs to the class-IV pyridoxal-phosphate-dependent aminotransferase family.</text>
</comment>